<dbReference type="InterPro" id="IPR002347">
    <property type="entry name" value="SDR_fam"/>
</dbReference>
<dbReference type="Pfam" id="PF00106">
    <property type="entry name" value="adh_short"/>
    <property type="match status" value="1"/>
</dbReference>
<dbReference type="CDD" id="cd05233">
    <property type="entry name" value="SDR_c"/>
    <property type="match status" value="1"/>
</dbReference>
<keyword evidence="5" id="KW-1185">Reference proteome</keyword>
<reference evidence="4 5" key="1">
    <citation type="submission" date="2016-07" db="EMBL/GenBank/DDBJ databases">
        <title>Draft genome sequence of Prauserella muralis DSM 45305, isolated from a mould-covered wall in an indoor environment.</title>
        <authorList>
            <person name="Ruckert C."/>
            <person name="Albersmeier A."/>
            <person name="Jiang C.-L."/>
            <person name="Jiang Y."/>
            <person name="Kalinowski J."/>
            <person name="Schneider O."/>
            <person name="Winkler A."/>
            <person name="Zotchev S.B."/>
        </authorList>
    </citation>
    <scope>NUCLEOTIDE SEQUENCE [LARGE SCALE GENOMIC DNA]</scope>
    <source>
        <strain evidence="4 5">DSM 45305</strain>
    </source>
</reference>
<comment type="similarity">
    <text evidence="1 3">Belongs to the short-chain dehydrogenases/reductases (SDR) family.</text>
</comment>
<comment type="caution">
    <text evidence="4">The sequence shown here is derived from an EMBL/GenBank/DDBJ whole genome shotgun (WGS) entry which is preliminary data.</text>
</comment>
<protein>
    <submittedName>
        <fullName evidence="4">Uncharacterized protein</fullName>
    </submittedName>
</protein>
<evidence type="ECO:0000313" key="5">
    <source>
        <dbReference type="Proteomes" id="UP000249915"/>
    </source>
</evidence>
<dbReference type="PRINTS" id="PR00080">
    <property type="entry name" value="SDRFAMILY"/>
</dbReference>
<evidence type="ECO:0000256" key="3">
    <source>
        <dbReference type="RuleBase" id="RU000363"/>
    </source>
</evidence>
<dbReference type="SUPFAM" id="SSF51735">
    <property type="entry name" value="NAD(P)-binding Rossmann-fold domains"/>
    <property type="match status" value="1"/>
</dbReference>
<dbReference type="EMBL" id="MASW01000007">
    <property type="protein sequence ID" value="PXY18907.1"/>
    <property type="molecule type" value="Genomic_DNA"/>
</dbReference>
<evidence type="ECO:0000313" key="4">
    <source>
        <dbReference type="EMBL" id="PXY18907.1"/>
    </source>
</evidence>
<dbReference type="InterPro" id="IPR036291">
    <property type="entry name" value="NAD(P)-bd_dom_sf"/>
</dbReference>
<gene>
    <name evidence="4" type="ORF">BAY60_29165</name>
</gene>
<dbReference type="GO" id="GO:0016491">
    <property type="term" value="F:oxidoreductase activity"/>
    <property type="evidence" value="ECO:0007669"/>
    <property type="project" value="UniProtKB-KW"/>
</dbReference>
<proteinExistence type="inferred from homology"/>
<dbReference type="PANTHER" id="PTHR24321:SF8">
    <property type="entry name" value="ESTRADIOL 17-BETA-DEHYDROGENASE 8-RELATED"/>
    <property type="match status" value="1"/>
</dbReference>
<evidence type="ECO:0000256" key="2">
    <source>
        <dbReference type="ARBA" id="ARBA00023002"/>
    </source>
</evidence>
<dbReference type="OrthoDB" id="3403528at2"/>
<organism evidence="4 5">
    <name type="scientific">Prauserella muralis</name>
    <dbReference type="NCBI Taxonomy" id="588067"/>
    <lineage>
        <taxon>Bacteria</taxon>
        <taxon>Bacillati</taxon>
        <taxon>Actinomycetota</taxon>
        <taxon>Actinomycetes</taxon>
        <taxon>Pseudonocardiales</taxon>
        <taxon>Pseudonocardiaceae</taxon>
        <taxon>Prauserella</taxon>
    </lineage>
</organism>
<dbReference type="RefSeq" id="WP_112284828.1">
    <property type="nucleotide sequence ID" value="NZ_MASW01000007.1"/>
</dbReference>
<sequence length="284" mass="29471">MDNLAGKAVVVTGAGRGLGMAYALDAARAGAAVVVNDVDGEAARDVAGEIQAAGGTAEACAGSVSDPDTAEEIVALCVSRFGAIDGLVSNAGIFHQAKPWAEDVDRIRAVVDVNVLGTVYCGLYAVRWMVERGRPGSIVNVTSGTHLGHPETGVYGATKGAVASLTYGWALDLLPFGVRVNAISPLAVTDMKLPPYEGHVQPEEVAAVVTFLLGEDSAGITGQVIRRARRGLGLLRHPEIGEMVEADSWEVDDIGRAFRETFSVLEPVGYGAHRTVLAPLPGAS</sequence>
<name>A0A2V4ATN1_9PSEU</name>
<dbReference type="PRINTS" id="PR00081">
    <property type="entry name" value="GDHRDH"/>
</dbReference>
<evidence type="ECO:0000256" key="1">
    <source>
        <dbReference type="ARBA" id="ARBA00006484"/>
    </source>
</evidence>
<dbReference type="PANTHER" id="PTHR24321">
    <property type="entry name" value="DEHYDROGENASES, SHORT CHAIN"/>
    <property type="match status" value="1"/>
</dbReference>
<dbReference type="Proteomes" id="UP000249915">
    <property type="component" value="Unassembled WGS sequence"/>
</dbReference>
<keyword evidence="2" id="KW-0560">Oxidoreductase</keyword>
<dbReference type="AlphaFoldDB" id="A0A2V4ATN1"/>
<dbReference type="Gene3D" id="3.40.50.720">
    <property type="entry name" value="NAD(P)-binding Rossmann-like Domain"/>
    <property type="match status" value="1"/>
</dbReference>
<accession>A0A2V4ATN1</accession>